<proteinExistence type="predicted"/>
<dbReference type="EMBL" id="KL198010">
    <property type="protein sequence ID" value="KDQ26076.1"/>
    <property type="molecule type" value="Genomic_DNA"/>
</dbReference>
<evidence type="ECO:0000313" key="3">
    <source>
        <dbReference type="Proteomes" id="UP000027073"/>
    </source>
</evidence>
<gene>
    <name evidence="2" type="ORF">PLEOSDRAFT_169880</name>
</gene>
<dbReference type="Proteomes" id="UP000027073">
    <property type="component" value="Unassembled WGS sequence"/>
</dbReference>
<evidence type="ECO:0000313" key="2">
    <source>
        <dbReference type="EMBL" id="KDQ26076.1"/>
    </source>
</evidence>
<organism evidence="2 3">
    <name type="scientific">Pleurotus ostreatus (strain PC15)</name>
    <name type="common">Oyster mushroom</name>
    <dbReference type="NCBI Taxonomy" id="1137138"/>
    <lineage>
        <taxon>Eukaryota</taxon>
        <taxon>Fungi</taxon>
        <taxon>Dikarya</taxon>
        <taxon>Basidiomycota</taxon>
        <taxon>Agaricomycotina</taxon>
        <taxon>Agaricomycetes</taxon>
        <taxon>Agaricomycetidae</taxon>
        <taxon>Agaricales</taxon>
        <taxon>Pleurotineae</taxon>
        <taxon>Pleurotaceae</taxon>
        <taxon>Pleurotus</taxon>
    </lineage>
</organism>
<feature type="region of interest" description="Disordered" evidence="1">
    <location>
        <begin position="83"/>
        <end position="177"/>
    </location>
</feature>
<dbReference type="VEuPathDB" id="FungiDB:PLEOSDRAFT_169880"/>
<feature type="compositionally biased region" description="Low complexity" evidence="1">
    <location>
        <begin position="83"/>
        <end position="107"/>
    </location>
</feature>
<protein>
    <submittedName>
        <fullName evidence="2">Uncharacterized protein</fullName>
    </submittedName>
</protein>
<dbReference type="AlphaFoldDB" id="A0A067NR08"/>
<accession>A0A067NR08</accession>
<dbReference type="HOGENOM" id="CLU_1518494_0_0_1"/>
<sequence length="177" mass="18265">MPFHPLFPNGSNGPNVPMPTPINPTLSVAAMTGIPPAPLATQTIPEATLPALMPVVPAPLPSLTTPGVAAPVVPAAPLPTATPFPTLTTPGAVAPATPTTPEAGPPGSVEPTLTGKENELPAKKKRKWVEPADTEMQRRPQCSSKPPTHLKDGGYVPPSKGTRKQAVMKPAAKKKKK</sequence>
<reference evidence="3" key="1">
    <citation type="journal article" date="2014" name="Proc. Natl. Acad. Sci. U.S.A.">
        <title>Extensive sampling of basidiomycete genomes demonstrates inadequacy of the white-rot/brown-rot paradigm for wood decay fungi.</title>
        <authorList>
            <person name="Riley R."/>
            <person name="Salamov A.A."/>
            <person name="Brown D.W."/>
            <person name="Nagy L.G."/>
            <person name="Floudas D."/>
            <person name="Held B.W."/>
            <person name="Levasseur A."/>
            <person name="Lombard V."/>
            <person name="Morin E."/>
            <person name="Otillar R."/>
            <person name="Lindquist E.A."/>
            <person name="Sun H."/>
            <person name="LaButti K.M."/>
            <person name="Schmutz J."/>
            <person name="Jabbour D."/>
            <person name="Luo H."/>
            <person name="Baker S.E."/>
            <person name="Pisabarro A.G."/>
            <person name="Walton J.D."/>
            <person name="Blanchette R.A."/>
            <person name="Henrissat B."/>
            <person name="Martin F."/>
            <person name="Cullen D."/>
            <person name="Hibbett D.S."/>
            <person name="Grigoriev I.V."/>
        </authorList>
    </citation>
    <scope>NUCLEOTIDE SEQUENCE [LARGE SCALE GENOMIC DNA]</scope>
    <source>
        <strain evidence="3">PC15</strain>
    </source>
</reference>
<name>A0A067NR08_PLEO1</name>
<evidence type="ECO:0000256" key="1">
    <source>
        <dbReference type="SAM" id="MobiDB-lite"/>
    </source>
</evidence>
<dbReference type="InParanoid" id="A0A067NR08"/>